<dbReference type="EMBL" id="SLWY01000015">
    <property type="protein sequence ID" value="TCO80330.1"/>
    <property type="molecule type" value="Genomic_DNA"/>
</dbReference>
<evidence type="ECO:0000259" key="2">
    <source>
        <dbReference type="Pfam" id="PF01578"/>
    </source>
</evidence>
<organism evidence="3 4">
    <name type="scientific">Plasticicumulans lactativorans</name>
    <dbReference type="NCBI Taxonomy" id="1133106"/>
    <lineage>
        <taxon>Bacteria</taxon>
        <taxon>Pseudomonadati</taxon>
        <taxon>Pseudomonadota</taxon>
        <taxon>Gammaproteobacteria</taxon>
        <taxon>Candidatus Competibacteraceae</taxon>
        <taxon>Plasticicumulans</taxon>
    </lineage>
</organism>
<dbReference type="PANTHER" id="PTHR38034:SF1">
    <property type="entry name" value="INNER MEMBRANE PROTEIN YPJD"/>
    <property type="match status" value="1"/>
</dbReference>
<feature type="transmembrane region" description="Helical" evidence="1">
    <location>
        <begin position="67"/>
        <end position="89"/>
    </location>
</feature>
<feature type="transmembrane region" description="Helical" evidence="1">
    <location>
        <begin position="95"/>
        <end position="119"/>
    </location>
</feature>
<feature type="transmembrane region" description="Helical" evidence="1">
    <location>
        <begin position="131"/>
        <end position="153"/>
    </location>
</feature>
<dbReference type="OrthoDB" id="9780793at2"/>
<keyword evidence="1" id="KW-0472">Membrane</keyword>
<feature type="transmembrane region" description="Helical" evidence="1">
    <location>
        <begin position="37"/>
        <end position="55"/>
    </location>
</feature>
<dbReference type="GO" id="GO:0005886">
    <property type="term" value="C:plasma membrane"/>
    <property type="evidence" value="ECO:0007669"/>
    <property type="project" value="TreeGrafter"/>
</dbReference>
<evidence type="ECO:0000313" key="3">
    <source>
        <dbReference type="EMBL" id="TCO80330.1"/>
    </source>
</evidence>
<comment type="caution">
    <text evidence="3">The sequence shown here is derived from an EMBL/GenBank/DDBJ whole genome shotgun (WGS) entry which is preliminary data.</text>
</comment>
<evidence type="ECO:0000313" key="4">
    <source>
        <dbReference type="Proteomes" id="UP000295765"/>
    </source>
</evidence>
<name>A0A4V2SCR0_9GAMM</name>
<feature type="transmembrane region" description="Helical" evidence="1">
    <location>
        <begin position="179"/>
        <end position="202"/>
    </location>
</feature>
<gene>
    <name evidence="3" type="ORF">EV699_115108</name>
</gene>
<reference evidence="3 4" key="1">
    <citation type="submission" date="2019-03" db="EMBL/GenBank/DDBJ databases">
        <title>Genomic Encyclopedia of Type Strains, Phase IV (KMG-IV): sequencing the most valuable type-strain genomes for metagenomic binning, comparative biology and taxonomic classification.</title>
        <authorList>
            <person name="Goeker M."/>
        </authorList>
    </citation>
    <scope>NUCLEOTIDE SEQUENCE [LARGE SCALE GENOMIC DNA]</scope>
    <source>
        <strain evidence="3 4">DSM 25287</strain>
    </source>
</reference>
<evidence type="ECO:0000256" key="1">
    <source>
        <dbReference type="SAM" id="Phobius"/>
    </source>
</evidence>
<feature type="transmembrane region" description="Helical" evidence="1">
    <location>
        <begin position="214"/>
        <end position="232"/>
    </location>
</feature>
<dbReference type="InterPro" id="IPR052372">
    <property type="entry name" value="YpjD/HemX"/>
</dbReference>
<protein>
    <submittedName>
        <fullName evidence="3">ABC-type uncharacterized transport system permease subunit</fullName>
    </submittedName>
</protein>
<feature type="transmembrane region" description="Helical" evidence="1">
    <location>
        <begin position="244"/>
        <end position="263"/>
    </location>
</feature>
<dbReference type="GO" id="GO:0020037">
    <property type="term" value="F:heme binding"/>
    <property type="evidence" value="ECO:0007669"/>
    <property type="project" value="InterPro"/>
</dbReference>
<accession>A0A4V2SCR0</accession>
<dbReference type="Proteomes" id="UP000295765">
    <property type="component" value="Unassembled WGS sequence"/>
</dbReference>
<dbReference type="InterPro" id="IPR002541">
    <property type="entry name" value="Cyt_c_assembly"/>
</dbReference>
<proteinExistence type="predicted"/>
<sequence>MYSSALGSLAALLYLATGAWLGVRLARTGQAHQPGKLGALFIGLAALALHTLVLGQTVVLPTGLNLAFFNALSLSGWLMAVLLLGASLVRPLENVGIVLLPFCAASVALALVFPATRIVAEARQWRIELHVVVSILAYALLSLAAVQSLLLAVQERRLRSRHAGGFIRGFPPLVTMEALLFQMIGIGFAALTLALISGFLFLDDIFAQHLVHKTVLSIAAWLVFGTLLWGRARFGWRGRTAIRWTLGGFLVLVLAYFGSKLVLELVLRR</sequence>
<keyword evidence="4" id="KW-1185">Reference proteome</keyword>
<keyword evidence="1" id="KW-0812">Transmembrane</keyword>
<feature type="domain" description="Cytochrome c assembly protein" evidence="2">
    <location>
        <begin position="45"/>
        <end position="265"/>
    </location>
</feature>
<dbReference type="RefSeq" id="WP_132543959.1">
    <property type="nucleotide sequence ID" value="NZ_SLWY01000015.1"/>
</dbReference>
<dbReference type="PANTHER" id="PTHR38034">
    <property type="entry name" value="INNER MEMBRANE PROTEIN YPJD"/>
    <property type="match status" value="1"/>
</dbReference>
<dbReference type="Pfam" id="PF01578">
    <property type="entry name" value="Cytochrom_C_asm"/>
    <property type="match status" value="1"/>
</dbReference>
<dbReference type="AlphaFoldDB" id="A0A4V2SCR0"/>
<keyword evidence="1" id="KW-1133">Transmembrane helix</keyword>
<dbReference type="GO" id="GO:0017004">
    <property type="term" value="P:cytochrome complex assembly"/>
    <property type="evidence" value="ECO:0007669"/>
    <property type="project" value="InterPro"/>
</dbReference>